<evidence type="ECO:0000313" key="1">
    <source>
        <dbReference type="EMBL" id="NNG25463.1"/>
    </source>
</evidence>
<proteinExistence type="predicted"/>
<reference evidence="1 2" key="1">
    <citation type="submission" date="2020-04" db="EMBL/GenBank/DDBJ databases">
        <title>Massilia sp. nov., a cold adapted bacteria isolated from Arctic soil.</title>
        <authorList>
            <person name="Son J."/>
            <person name="Ka J.-O."/>
        </authorList>
    </citation>
    <scope>NUCLEOTIDE SEQUENCE [LARGE SCALE GENOMIC DNA]</scope>
    <source>
        <strain evidence="1 2">ML15P13</strain>
    </source>
</reference>
<name>A0A7Y2K354_9BURK</name>
<evidence type="ECO:0000313" key="2">
    <source>
        <dbReference type="Proteomes" id="UP000533905"/>
    </source>
</evidence>
<dbReference type="RefSeq" id="WP_171088153.1">
    <property type="nucleotide sequence ID" value="NZ_JABAIV010000010.1"/>
</dbReference>
<dbReference type="AlphaFoldDB" id="A0A7Y2K354"/>
<gene>
    <name evidence="1" type="ORF">HGB41_20975</name>
</gene>
<accession>A0A7Y2K354</accession>
<organism evidence="1 2">
    <name type="scientific">Telluria aromaticivorans</name>
    <dbReference type="NCBI Taxonomy" id="2725995"/>
    <lineage>
        <taxon>Bacteria</taxon>
        <taxon>Pseudomonadati</taxon>
        <taxon>Pseudomonadota</taxon>
        <taxon>Betaproteobacteria</taxon>
        <taxon>Burkholderiales</taxon>
        <taxon>Oxalobacteraceae</taxon>
        <taxon>Telluria group</taxon>
        <taxon>Telluria</taxon>
    </lineage>
</organism>
<sequence>MNDAANKGAHPFLQEGEIDPVFGKKVKLLILQSASLFVYIDDRLEIQWIWTRQSGSQTDFGKVLNRQA</sequence>
<dbReference type="Proteomes" id="UP000533905">
    <property type="component" value="Unassembled WGS sequence"/>
</dbReference>
<dbReference type="EMBL" id="JABAIV010000010">
    <property type="protein sequence ID" value="NNG25463.1"/>
    <property type="molecule type" value="Genomic_DNA"/>
</dbReference>
<comment type="caution">
    <text evidence="1">The sequence shown here is derived from an EMBL/GenBank/DDBJ whole genome shotgun (WGS) entry which is preliminary data.</text>
</comment>
<keyword evidence="2" id="KW-1185">Reference proteome</keyword>
<protein>
    <submittedName>
        <fullName evidence="1">Uncharacterized protein</fullName>
    </submittedName>
</protein>